<dbReference type="GO" id="GO:0030288">
    <property type="term" value="C:outer membrane-bounded periplasmic space"/>
    <property type="evidence" value="ECO:0007669"/>
    <property type="project" value="InterPro"/>
</dbReference>
<name>A0A6M8ULM0_9GAMM</name>
<feature type="chain" id="PRO_5026752771" evidence="2">
    <location>
        <begin position="28"/>
        <end position="328"/>
    </location>
</feature>
<dbReference type="PIRSF" id="PIRSF006470">
    <property type="entry name" value="DctB"/>
    <property type="match status" value="1"/>
</dbReference>
<dbReference type="EMBL" id="CP054212">
    <property type="protein sequence ID" value="QKJ88690.1"/>
    <property type="molecule type" value="Genomic_DNA"/>
</dbReference>
<dbReference type="PANTHER" id="PTHR33376">
    <property type="match status" value="1"/>
</dbReference>
<sequence length="328" mass="35993">MMMKKKLLAISLASAALMASMTSVAGAATVFKVAEVQPAGYPTVVALQHMGEKLKKATDGRLAMNVFAGGVLGDEDQTLQQVQIGAVDMIRVSLAPVTTIAPETSVLTLPYVFRDEDHMHKVLDGAVGKEITDAFDKDPNTRMVFLGWTDAGVRNMITKKPVQKPEDLKGMKIRVQNSPISLATLKAMGTNPVAMGVSEVFSAMQTGVVDGTENNPPTFVAHNYMPVTKYYTLTGHFIQPEMILFSKKSWDKLSADDQALMKKLGKEAQDEERVLWAKYNDESVAKMKAGGVTFQKVDRDYFVKATQSVRDQYGANYKDLMKKIADVK</sequence>
<evidence type="ECO:0000256" key="1">
    <source>
        <dbReference type="ARBA" id="ARBA00022729"/>
    </source>
</evidence>
<dbReference type="InterPro" id="IPR004682">
    <property type="entry name" value="TRAP_DctP"/>
</dbReference>
<dbReference type="PANTHER" id="PTHR33376:SF2">
    <property type="entry name" value="DICARBOXYLATE-BINDING PERIPLASMIC PROTEIN"/>
    <property type="match status" value="1"/>
</dbReference>
<evidence type="ECO:0000313" key="3">
    <source>
        <dbReference type="EMBL" id="QKJ88690.1"/>
    </source>
</evidence>
<dbReference type="Proteomes" id="UP000505325">
    <property type="component" value="Chromosome"/>
</dbReference>
<dbReference type="GO" id="GO:0030246">
    <property type="term" value="F:carbohydrate binding"/>
    <property type="evidence" value="ECO:0007669"/>
    <property type="project" value="TreeGrafter"/>
</dbReference>
<keyword evidence="4" id="KW-1185">Reference proteome</keyword>
<reference evidence="3 4" key="1">
    <citation type="submission" date="2020-06" db="EMBL/GenBank/DDBJ databases">
        <title>Genome sequence of Paramixta manurensis strain PD-1.</title>
        <authorList>
            <person name="Lee C.W."/>
            <person name="Kim J."/>
        </authorList>
    </citation>
    <scope>NUCLEOTIDE SEQUENCE [LARGE SCALE GENOMIC DNA]</scope>
    <source>
        <strain evidence="3 4">PD-1</strain>
    </source>
</reference>
<protein>
    <submittedName>
        <fullName evidence="3">TRAP transporter substrate-binding protein</fullName>
    </submittedName>
</protein>
<dbReference type="KEGG" id="pmak:PMPD1_3778"/>
<dbReference type="InterPro" id="IPR018389">
    <property type="entry name" value="DctP_fam"/>
</dbReference>
<dbReference type="NCBIfam" id="TIGR00787">
    <property type="entry name" value="dctP"/>
    <property type="match status" value="1"/>
</dbReference>
<feature type="signal peptide" evidence="2">
    <location>
        <begin position="1"/>
        <end position="27"/>
    </location>
</feature>
<accession>A0A6M8ULM0</accession>
<dbReference type="CDD" id="cd13671">
    <property type="entry name" value="PBP2_TRAP_SBP_like_3"/>
    <property type="match status" value="1"/>
</dbReference>
<evidence type="ECO:0000256" key="2">
    <source>
        <dbReference type="SAM" id="SignalP"/>
    </source>
</evidence>
<proteinExistence type="predicted"/>
<keyword evidence="1 2" id="KW-0732">Signal</keyword>
<evidence type="ECO:0000313" key="4">
    <source>
        <dbReference type="Proteomes" id="UP000505325"/>
    </source>
</evidence>
<dbReference type="RefSeq" id="WP_173635538.1">
    <property type="nucleotide sequence ID" value="NZ_CP054212.1"/>
</dbReference>
<gene>
    <name evidence="3" type="ORF">PMPD1_3778</name>
</gene>
<dbReference type="NCBIfam" id="NF037995">
    <property type="entry name" value="TRAP_S1"/>
    <property type="match status" value="1"/>
</dbReference>
<dbReference type="GO" id="GO:0055085">
    <property type="term" value="P:transmembrane transport"/>
    <property type="evidence" value="ECO:0007669"/>
    <property type="project" value="InterPro"/>
</dbReference>
<dbReference type="Pfam" id="PF03480">
    <property type="entry name" value="DctP"/>
    <property type="match status" value="1"/>
</dbReference>
<organism evidence="3 4">
    <name type="scientific">Paramixta manurensis</name>
    <dbReference type="NCBI Taxonomy" id="2740817"/>
    <lineage>
        <taxon>Bacteria</taxon>
        <taxon>Pseudomonadati</taxon>
        <taxon>Pseudomonadota</taxon>
        <taxon>Gammaproteobacteria</taxon>
        <taxon>Enterobacterales</taxon>
        <taxon>Erwiniaceae</taxon>
        <taxon>Paramixta</taxon>
    </lineage>
</organism>
<dbReference type="AlphaFoldDB" id="A0A6M8ULM0"/>
<dbReference type="Gene3D" id="3.40.190.170">
    <property type="entry name" value="Bacterial extracellular solute-binding protein, family 7"/>
    <property type="match status" value="1"/>
</dbReference>
<dbReference type="InterPro" id="IPR038404">
    <property type="entry name" value="TRAP_DctP_sf"/>
</dbReference>